<evidence type="ECO:0000256" key="3">
    <source>
        <dbReference type="RuleBase" id="RU000363"/>
    </source>
</evidence>
<evidence type="ECO:0000313" key="5">
    <source>
        <dbReference type="Proteomes" id="UP000000328"/>
    </source>
</evidence>
<comment type="similarity">
    <text evidence="1 3">Belongs to the short-chain dehydrogenases/reductases (SDR) family.</text>
</comment>
<reference evidence="4 5" key="1">
    <citation type="journal article" date="2010" name="Cell Res.">
        <title>Complete genome sequence of the rifamycin SV-producing Amycolatopsis mediterranei U32 revealed its genetic characteristics in phylogeny and metabolism.</title>
        <authorList>
            <person name="Zhao W."/>
            <person name="Zhong Y."/>
            <person name="Yuan H."/>
            <person name="Wang J."/>
            <person name="Zheng H."/>
            <person name="Wang Y."/>
            <person name="Cen X."/>
            <person name="Xu F."/>
            <person name="Bai J."/>
            <person name="Han X."/>
            <person name="Lu G."/>
            <person name="Zhu Y."/>
            <person name="Shao Z."/>
            <person name="Yan H."/>
            <person name="Li C."/>
            <person name="Peng N."/>
            <person name="Zhang Z."/>
            <person name="Zhang Y."/>
            <person name="Lin W."/>
            <person name="Fan Y."/>
            <person name="Qin Z."/>
            <person name="Hu Y."/>
            <person name="Zhu B."/>
            <person name="Wang S."/>
            <person name="Ding X."/>
            <person name="Zhao G.P."/>
        </authorList>
    </citation>
    <scope>NUCLEOTIDE SEQUENCE [LARGE SCALE GENOMIC DNA]</scope>
    <source>
        <strain evidence="5">U-32</strain>
    </source>
</reference>
<dbReference type="eggNOG" id="COG0300">
    <property type="taxonomic scope" value="Bacteria"/>
</dbReference>
<dbReference type="InterPro" id="IPR036291">
    <property type="entry name" value="NAD(P)-bd_dom_sf"/>
</dbReference>
<dbReference type="InterPro" id="IPR020904">
    <property type="entry name" value="Sc_DH/Rdtase_CS"/>
</dbReference>
<protein>
    <submittedName>
        <fullName evidence="4">Short-chain dehydrogenase</fullName>
    </submittedName>
</protein>
<sequence>MEITGAVALVTGANRGLGRRFAAALLERGAAKVYAAARNPESIDLPGVVPLRLDVTDPESIREAAKIAGDVTLLVNNAGSSTGASLLGGSLEDIRLEMDTHYFGTLAVTREFAPVLERNGGGAVLNVLSVLSWFTAPQVAAYSAAKSAAWSLTNALRLELAAQKTQVTALHVGYMDTDMAKHVDGPKIDPAVVAGLALDGVEEGRFEVLADDVSRNVRAGLSGDLAGLYPALVS</sequence>
<evidence type="ECO:0000256" key="2">
    <source>
        <dbReference type="ARBA" id="ARBA00023002"/>
    </source>
</evidence>
<name>A0A0H3CXR2_AMYMU</name>
<dbReference type="Gene3D" id="3.40.50.720">
    <property type="entry name" value="NAD(P)-binding Rossmann-like Domain"/>
    <property type="match status" value="1"/>
</dbReference>
<dbReference type="OrthoDB" id="3212478at2"/>
<dbReference type="PRINTS" id="PR00080">
    <property type="entry name" value="SDRFAMILY"/>
</dbReference>
<dbReference type="SUPFAM" id="SSF51735">
    <property type="entry name" value="NAD(P)-binding Rossmann-fold domains"/>
    <property type="match status" value="1"/>
</dbReference>
<evidence type="ECO:0000256" key="1">
    <source>
        <dbReference type="ARBA" id="ARBA00006484"/>
    </source>
</evidence>
<dbReference type="GeneID" id="92869107"/>
<dbReference type="RefSeq" id="WP_013223216.1">
    <property type="nucleotide sequence ID" value="NC_014318.1"/>
</dbReference>
<dbReference type="PROSITE" id="PS00061">
    <property type="entry name" value="ADH_SHORT"/>
    <property type="match status" value="1"/>
</dbReference>
<dbReference type="GO" id="GO:0016491">
    <property type="term" value="F:oxidoreductase activity"/>
    <property type="evidence" value="ECO:0007669"/>
    <property type="project" value="UniProtKB-KW"/>
</dbReference>
<dbReference type="PRINTS" id="PR00081">
    <property type="entry name" value="GDHRDH"/>
</dbReference>
<dbReference type="InterPro" id="IPR002347">
    <property type="entry name" value="SDR_fam"/>
</dbReference>
<keyword evidence="2" id="KW-0560">Oxidoreductase</keyword>
<evidence type="ECO:0000313" key="4">
    <source>
        <dbReference type="EMBL" id="ADJ43128.1"/>
    </source>
</evidence>
<organism evidence="4 5">
    <name type="scientific">Amycolatopsis mediterranei (strain U-32)</name>
    <dbReference type="NCBI Taxonomy" id="749927"/>
    <lineage>
        <taxon>Bacteria</taxon>
        <taxon>Bacillati</taxon>
        <taxon>Actinomycetota</taxon>
        <taxon>Actinomycetes</taxon>
        <taxon>Pseudonocardiales</taxon>
        <taxon>Pseudonocardiaceae</taxon>
        <taxon>Amycolatopsis</taxon>
    </lineage>
</organism>
<dbReference type="PANTHER" id="PTHR44196">
    <property type="entry name" value="DEHYDROGENASE/REDUCTASE SDR FAMILY MEMBER 7B"/>
    <property type="match status" value="1"/>
</dbReference>
<dbReference type="EMBL" id="CP002000">
    <property type="protein sequence ID" value="ADJ43128.1"/>
    <property type="molecule type" value="Genomic_DNA"/>
</dbReference>
<proteinExistence type="inferred from homology"/>
<dbReference type="KEGG" id="amd:AMED_1314"/>
<dbReference type="Pfam" id="PF00106">
    <property type="entry name" value="adh_short"/>
    <property type="match status" value="1"/>
</dbReference>
<dbReference type="AlphaFoldDB" id="A0A0H3CXR2"/>
<dbReference type="GO" id="GO:0016020">
    <property type="term" value="C:membrane"/>
    <property type="evidence" value="ECO:0007669"/>
    <property type="project" value="TreeGrafter"/>
</dbReference>
<dbReference type="PANTHER" id="PTHR44196:SF1">
    <property type="entry name" value="DEHYDROGENASE_REDUCTASE SDR FAMILY MEMBER 7B"/>
    <property type="match status" value="1"/>
</dbReference>
<accession>A0A0H3CXR2</accession>
<dbReference type="PATRIC" id="fig|749927.5.peg.1352"/>
<dbReference type="Proteomes" id="UP000000328">
    <property type="component" value="Chromosome"/>
</dbReference>
<dbReference type="NCBIfam" id="NF006119">
    <property type="entry name" value="PRK08264.1-5"/>
    <property type="match status" value="1"/>
</dbReference>
<gene>
    <name evidence="4" type="ordered locus">AMED_1314</name>
</gene>
<dbReference type="HOGENOM" id="CLU_010194_2_6_11"/>